<dbReference type="Pfam" id="PF08241">
    <property type="entry name" value="Methyltransf_11"/>
    <property type="match status" value="1"/>
</dbReference>
<dbReference type="Gene3D" id="3.40.50.150">
    <property type="entry name" value="Vaccinia Virus protein VP39"/>
    <property type="match status" value="1"/>
</dbReference>
<dbReference type="SUPFAM" id="SSF53335">
    <property type="entry name" value="S-adenosyl-L-methionine-dependent methyltransferases"/>
    <property type="match status" value="1"/>
</dbReference>
<organism evidence="2">
    <name type="scientific">uncultured bacterium ws198A12</name>
    <dbReference type="NCBI Taxonomy" id="1131830"/>
    <lineage>
        <taxon>Bacteria</taxon>
        <taxon>environmental samples</taxon>
    </lineage>
</organism>
<name>I1X5I8_9BACT</name>
<protein>
    <submittedName>
        <fullName evidence="2">Methyltransferase type 11</fullName>
        <ecNumber evidence="2">2.1.1.-</ecNumber>
    </submittedName>
</protein>
<dbReference type="GO" id="GO:0008757">
    <property type="term" value="F:S-adenosylmethionine-dependent methyltransferase activity"/>
    <property type="evidence" value="ECO:0007669"/>
    <property type="project" value="InterPro"/>
</dbReference>
<evidence type="ECO:0000313" key="2">
    <source>
        <dbReference type="EMBL" id="AFI78763.1"/>
    </source>
</evidence>
<gene>
    <name evidence="2" type="ORF">ws198A12_0011</name>
</gene>
<dbReference type="AlphaFoldDB" id="I1X5I8"/>
<sequence length="270" mass="31098">MHEQTPWQLKMFRKGLKKNLRLKSLKRYLIDIGDDERCLLATCGDNNGAMNYFLRELGGKWSWADLEDTCIAEMSELLGDPVHFAGDEQLPFENDYFDRVIAIDVHEHVDNPNNITRELRRVTRPGGQVIVTVPNGDETKLAVRIKHALKMTKEAYGHTRVGFTVSQLQELMANNRITSLDIDTYSRFFTEMLELSINFLYVKVLKKGEREDEAEHAEIAPATSEQLKNVGGSYRLYSLIFPIYWVLSRLDYLLPFTEGYCVLIAGRRDT</sequence>
<dbReference type="EC" id="2.1.1.-" evidence="2"/>
<proteinExistence type="predicted"/>
<feature type="domain" description="Methyltransferase type 11" evidence="1">
    <location>
        <begin position="49"/>
        <end position="131"/>
    </location>
</feature>
<dbReference type="GO" id="GO:0032259">
    <property type="term" value="P:methylation"/>
    <property type="evidence" value="ECO:0007669"/>
    <property type="project" value="UniProtKB-KW"/>
</dbReference>
<keyword evidence="2" id="KW-0808">Transferase</keyword>
<dbReference type="CDD" id="cd02440">
    <property type="entry name" value="AdoMet_MTases"/>
    <property type="match status" value="1"/>
</dbReference>
<accession>I1X5I8</accession>
<dbReference type="InterPro" id="IPR013216">
    <property type="entry name" value="Methyltransf_11"/>
</dbReference>
<reference evidence="2" key="1">
    <citation type="journal article" date="2012" name="ISME J.">
        <title>Roseobacter clade bacteria are abundant in coastal sediments and encode a novel combination of sulfur oxidation genes.</title>
        <authorList>
            <person name="Lenk S."/>
            <person name="Moraru C."/>
            <person name="Hahnke S."/>
            <person name="Arnds J."/>
            <person name="Richter M."/>
            <person name="Kube M."/>
            <person name="Reinhardt R."/>
            <person name="Brinkhoff T."/>
            <person name="Harder J."/>
            <person name="Amann R."/>
            <person name="Mussmann M."/>
        </authorList>
    </citation>
    <scope>NUCLEOTIDE SEQUENCE</scope>
</reference>
<dbReference type="EMBL" id="JQ256790">
    <property type="protein sequence ID" value="AFI78763.1"/>
    <property type="molecule type" value="Genomic_DNA"/>
</dbReference>
<keyword evidence="2" id="KW-0489">Methyltransferase</keyword>
<evidence type="ECO:0000259" key="1">
    <source>
        <dbReference type="Pfam" id="PF08241"/>
    </source>
</evidence>
<dbReference type="InterPro" id="IPR029063">
    <property type="entry name" value="SAM-dependent_MTases_sf"/>
</dbReference>